<dbReference type="FunFam" id="1.20.120.1110:FF:000004">
    <property type="entry name" value="TBP-associated factor 4, isoform F"/>
    <property type="match status" value="1"/>
</dbReference>
<evidence type="ECO:0000256" key="1">
    <source>
        <dbReference type="ARBA" id="ARBA00004123"/>
    </source>
</evidence>
<dbReference type="GO" id="GO:0016251">
    <property type="term" value="F:RNA polymerase II general transcription initiation factor activity"/>
    <property type="evidence" value="ECO:0007669"/>
    <property type="project" value="TreeGrafter"/>
</dbReference>
<dbReference type="Gene3D" id="1.20.120.1110">
    <property type="entry name" value="TAFH/NHR1 domain"/>
    <property type="match status" value="1"/>
</dbReference>
<accession>A0A1I8QAJ0</accession>
<name>A0A1I8QAJ0_STOCA</name>
<feature type="coiled-coil region" evidence="6">
    <location>
        <begin position="858"/>
        <end position="916"/>
    </location>
</feature>
<reference evidence="9" key="1">
    <citation type="submission" date="2020-05" db="UniProtKB">
        <authorList>
            <consortium name="EnsemblMetazoa"/>
        </authorList>
    </citation>
    <scope>IDENTIFICATION</scope>
    <source>
        <strain evidence="9">USDA</strain>
    </source>
</reference>
<gene>
    <name evidence="9" type="primary">106090822</name>
</gene>
<dbReference type="Gene3D" id="1.10.20.10">
    <property type="entry name" value="Histone, subunit A"/>
    <property type="match status" value="1"/>
</dbReference>
<feature type="compositionally biased region" description="Low complexity" evidence="7">
    <location>
        <begin position="54"/>
        <end position="73"/>
    </location>
</feature>
<dbReference type="Pfam" id="PF05236">
    <property type="entry name" value="TAF4"/>
    <property type="match status" value="1"/>
</dbReference>
<dbReference type="InterPro" id="IPR007900">
    <property type="entry name" value="TAF4_C"/>
</dbReference>
<sequence>MNSSQPTQAASGNRITFTSQQLPNGTINIGGVHGGSIISTSQLPNTTTIKTITSSAAGQQQQHHSLPQQGGQPIINSMLPAGVVVGMRPPASQQQPKNVQGNTMGRVVIGGPHMVGTRPQSPAITLSTLTPGQTPALILKTENGFQLLRVGTATSGPVTQTIGTNSTNPTQIRLQTVPAASISNTSTANNIVVNSVANSNSQPTHVYTSQANISSLQSHQQQTTTNVVTSMQHQQQHHQQQSQQQQQFHTQTQHLQSQPQITQIQTIPAHQTTSGHLQQQHSQNQQHGNTNSTMNNVVNSTNSVSSGATSVTTTTTTPQSAAAQGNTKEKCRKFLANLIDLSTREPKPVEKNVRNLIQELVNANVEPEEFCDRLERLLNASPQPCLIGFLKKSLPLLRQALFTKELVIEGIKPPPQHVVGGITIQQQLPKIQAQIRPISQNQTTTIGQTQVRMISPASAPRPIGHTTITKQPAGGIRIQGPANGPRLINTQIRGPMSQQTTTAQLQTQSTHANIVQIRAPTATQMNRPATVQIRAPKAKNTTTATASPGITHVKVGQTQIKAISSSSPAISSQPPSLAAISNNVPTGSNLSSSASILSTINSVASNSICSVSGLPIPSLPTVQLPPAVLAQQQQQQQQLQLNSTHSLISTNASSSLDHIKTEIKTENMKSSGGITTIIAAPSTPTQANKAPAKTSNASASKAAAKKKRDLADKERDESKLNNTTSAASSAASFFQQPSISMSSYGDDDINDVAAMGGVNLAEETQRILGCTENIGTQIRSCKDEVFLHLPALQARIRAMVMERGLEEPSQDVAVLISHACQERLKNIVEKLAVIAEHRIDVIKLDPRYEVTKDVRGQIKFLEELDKAEQKRHEELEREMLLRAAKSRSKIEDPEQAKMKARAKEMQRAEMEELRQRDANMTALQAIGPRKKLKLDGDGTGSGLGSGTGNVLGPSGTAPAPLRPRIKRVNLRDMLFFMEQERETCRSQMLYKAYLK</sequence>
<feature type="domain" description="TAFH" evidence="8">
    <location>
        <begin position="324"/>
        <end position="420"/>
    </location>
</feature>
<evidence type="ECO:0000256" key="4">
    <source>
        <dbReference type="ARBA" id="ARBA00023163"/>
    </source>
</evidence>
<dbReference type="InterPro" id="IPR003894">
    <property type="entry name" value="TAFH_NHR1"/>
</dbReference>
<dbReference type="Proteomes" id="UP000095300">
    <property type="component" value="Unassembled WGS sequence"/>
</dbReference>
<keyword evidence="6" id="KW-0175">Coiled coil</keyword>
<keyword evidence="10" id="KW-1185">Reference proteome</keyword>
<evidence type="ECO:0000313" key="10">
    <source>
        <dbReference type="Proteomes" id="UP000095300"/>
    </source>
</evidence>
<dbReference type="SMART" id="SM00549">
    <property type="entry name" value="TAFH"/>
    <property type="match status" value="1"/>
</dbReference>
<dbReference type="FunFam" id="1.10.20.10:FF:000015">
    <property type="entry name" value="Transcription initiation factor TFIID subunit 4B"/>
    <property type="match status" value="1"/>
</dbReference>
<feature type="region of interest" description="Disordered" evidence="7">
    <location>
        <begin position="211"/>
        <end position="326"/>
    </location>
</feature>
<feature type="compositionally biased region" description="Low complexity" evidence="7">
    <location>
        <begin position="681"/>
        <end position="702"/>
    </location>
</feature>
<evidence type="ECO:0000256" key="5">
    <source>
        <dbReference type="ARBA" id="ARBA00023242"/>
    </source>
</evidence>
<dbReference type="VEuPathDB" id="VectorBase:SCAU015379"/>
<dbReference type="GO" id="GO:0003677">
    <property type="term" value="F:DNA binding"/>
    <property type="evidence" value="ECO:0007669"/>
    <property type="project" value="TreeGrafter"/>
</dbReference>
<dbReference type="PROSITE" id="PS51119">
    <property type="entry name" value="TAFH"/>
    <property type="match status" value="1"/>
</dbReference>
<evidence type="ECO:0000259" key="8">
    <source>
        <dbReference type="PROSITE" id="PS51119"/>
    </source>
</evidence>
<dbReference type="SUPFAM" id="SSF47113">
    <property type="entry name" value="Histone-fold"/>
    <property type="match status" value="1"/>
</dbReference>
<proteinExistence type="inferred from homology"/>
<dbReference type="InterPro" id="IPR009072">
    <property type="entry name" value="Histone-fold"/>
</dbReference>
<dbReference type="InterPro" id="IPR045144">
    <property type="entry name" value="TAF4"/>
</dbReference>
<dbReference type="EnsemblMetazoa" id="SCAU015379-RF">
    <property type="protein sequence ID" value="SCAU015379-PF"/>
    <property type="gene ID" value="SCAU015379"/>
</dbReference>
<keyword evidence="4" id="KW-0804">Transcription</keyword>
<feature type="region of interest" description="Disordered" evidence="7">
    <location>
        <begin position="681"/>
        <end position="727"/>
    </location>
</feature>
<feature type="compositionally biased region" description="Gly residues" evidence="7">
    <location>
        <begin position="937"/>
        <end position="949"/>
    </location>
</feature>
<protein>
    <recommendedName>
        <fullName evidence="8">TAFH domain-containing protein</fullName>
    </recommendedName>
</protein>
<evidence type="ECO:0000256" key="6">
    <source>
        <dbReference type="SAM" id="Coils"/>
    </source>
</evidence>
<dbReference type="PANTHER" id="PTHR15138">
    <property type="entry name" value="TRANSCRIPTION INITIATION FACTOR TFIID SUBUNIT 4"/>
    <property type="match status" value="1"/>
</dbReference>
<evidence type="ECO:0000256" key="3">
    <source>
        <dbReference type="ARBA" id="ARBA00023015"/>
    </source>
</evidence>
<dbReference type="PANTHER" id="PTHR15138:SF14">
    <property type="entry name" value="TRANSCRIPTION INITIATION FACTOR TFIID SUBUNIT 4"/>
    <property type="match status" value="1"/>
</dbReference>
<dbReference type="CDD" id="cd08045">
    <property type="entry name" value="HFD_TAF4"/>
    <property type="match status" value="1"/>
</dbReference>
<dbReference type="Pfam" id="PF07531">
    <property type="entry name" value="TAFH"/>
    <property type="match status" value="1"/>
</dbReference>
<evidence type="ECO:0000256" key="7">
    <source>
        <dbReference type="SAM" id="MobiDB-lite"/>
    </source>
</evidence>
<dbReference type="OrthoDB" id="21060at2759"/>
<feature type="region of interest" description="Disordered" evidence="7">
    <location>
        <begin position="1"/>
        <end position="22"/>
    </location>
</feature>
<comment type="subcellular location">
    <subcellularLocation>
        <location evidence="1">Nucleus</location>
    </subcellularLocation>
</comment>
<feature type="region of interest" description="Disordered" evidence="7">
    <location>
        <begin position="54"/>
        <end position="74"/>
    </location>
</feature>
<dbReference type="GO" id="GO:0006367">
    <property type="term" value="P:transcription initiation at RNA polymerase II promoter"/>
    <property type="evidence" value="ECO:0007669"/>
    <property type="project" value="TreeGrafter"/>
</dbReference>
<keyword evidence="5" id="KW-0539">Nucleus</keyword>
<comment type="similarity">
    <text evidence="2">Belongs to the TAF4 family.</text>
</comment>
<feature type="compositionally biased region" description="Basic and acidic residues" evidence="7">
    <location>
        <begin position="709"/>
        <end position="719"/>
    </location>
</feature>
<organism evidence="9 10">
    <name type="scientific">Stomoxys calcitrans</name>
    <name type="common">Stable fly</name>
    <name type="synonym">Conops calcitrans</name>
    <dbReference type="NCBI Taxonomy" id="35570"/>
    <lineage>
        <taxon>Eukaryota</taxon>
        <taxon>Metazoa</taxon>
        <taxon>Ecdysozoa</taxon>
        <taxon>Arthropoda</taxon>
        <taxon>Hexapoda</taxon>
        <taxon>Insecta</taxon>
        <taxon>Pterygota</taxon>
        <taxon>Neoptera</taxon>
        <taxon>Endopterygota</taxon>
        <taxon>Diptera</taxon>
        <taxon>Brachycera</taxon>
        <taxon>Muscomorpha</taxon>
        <taxon>Muscoidea</taxon>
        <taxon>Muscidae</taxon>
        <taxon>Stomoxys</taxon>
    </lineage>
</organism>
<dbReference type="InterPro" id="IPR037249">
    <property type="entry name" value="TAFH/NHR1_dom_sf"/>
</dbReference>
<dbReference type="SUPFAM" id="SSF158553">
    <property type="entry name" value="TAFH domain-like"/>
    <property type="match status" value="1"/>
</dbReference>
<evidence type="ECO:0000256" key="2">
    <source>
        <dbReference type="ARBA" id="ARBA00006178"/>
    </source>
</evidence>
<dbReference type="GO" id="GO:0046982">
    <property type="term" value="F:protein heterodimerization activity"/>
    <property type="evidence" value="ECO:0007669"/>
    <property type="project" value="InterPro"/>
</dbReference>
<dbReference type="GO" id="GO:0005669">
    <property type="term" value="C:transcription factor TFIID complex"/>
    <property type="evidence" value="ECO:0007669"/>
    <property type="project" value="InterPro"/>
</dbReference>
<feature type="compositionally biased region" description="Low complexity" evidence="7">
    <location>
        <begin position="232"/>
        <end position="317"/>
    </location>
</feature>
<feature type="region of interest" description="Disordered" evidence="7">
    <location>
        <begin position="931"/>
        <end position="963"/>
    </location>
</feature>
<evidence type="ECO:0000313" key="9">
    <source>
        <dbReference type="EnsemblMetazoa" id="SCAU015379-PF"/>
    </source>
</evidence>
<keyword evidence="3" id="KW-0805">Transcription regulation</keyword>
<dbReference type="AlphaFoldDB" id="A0A1I8QAJ0"/>